<evidence type="ECO:0000256" key="6">
    <source>
        <dbReference type="ARBA" id="ARBA00022896"/>
    </source>
</evidence>
<accession>A0A7M7QHB6</accession>
<dbReference type="EC" id="1.14.11.29" evidence="11"/>
<dbReference type="InterPro" id="IPR002893">
    <property type="entry name" value="Znf_MYND"/>
</dbReference>
<dbReference type="KEGG" id="nvi:100119129"/>
<keyword evidence="3" id="KW-0479">Metal-binding</keyword>
<dbReference type="GeneID" id="100119129"/>
<organism evidence="17 18">
    <name type="scientific">Nasonia vitripennis</name>
    <name type="common">Parasitic wasp</name>
    <dbReference type="NCBI Taxonomy" id="7425"/>
    <lineage>
        <taxon>Eukaryota</taxon>
        <taxon>Metazoa</taxon>
        <taxon>Ecdysozoa</taxon>
        <taxon>Arthropoda</taxon>
        <taxon>Hexapoda</taxon>
        <taxon>Insecta</taxon>
        <taxon>Pterygota</taxon>
        <taxon>Neoptera</taxon>
        <taxon>Endopterygota</taxon>
        <taxon>Hymenoptera</taxon>
        <taxon>Apocrita</taxon>
        <taxon>Proctotrupomorpha</taxon>
        <taxon>Chalcidoidea</taxon>
        <taxon>Pteromalidae</taxon>
        <taxon>Pteromalinae</taxon>
        <taxon>Nasonia</taxon>
    </lineage>
</organism>
<dbReference type="SUPFAM" id="SSF144232">
    <property type="entry name" value="HIT/MYND zinc finger-like"/>
    <property type="match status" value="1"/>
</dbReference>
<evidence type="ECO:0000256" key="10">
    <source>
        <dbReference type="ARBA" id="ARBA00023242"/>
    </source>
</evidence>
<comment type="subcellular location">
    <subcellularLocation>
        <location evidence="2">Nucleus</location>
    </subcellularLocation>
</comment>
<dbReference type="CTD" id="40633"/>
<keyword evidence="5" id="KW-0862">Zinc</keyword>
<feature type="compositionally biased region" description="Basic and acidic residues" evidence="14">
    <location>
        <begin position="95"/>
        <end position="112"/>
    </location>
</feature>
<feature type="domain" description="Fe2OG dioxygenase" evidence="16">
    <location>
        <begin position="323"/>
        <end position="425"/>
    </location>
</feature>
<dbReference type="InterPro" id="IPR044862">
    <property type="entry name" value="Pro_4_hyd_alph_FE2OG_OXY"/>
</dbReference>
<feature type="domain" description="MYND-type" evidence="15">
    <location>
        <begin position="26"/>
        <end position="63"/>
    </location>
</feature>
<keyword evidence="18" id="KW-1185">Reference proteome</keyword>
<comment type="catalytic activity">
    <reaction evidence="12">
        <text>L-prolyl-[hypoxia-inducible factor alpha subunit] + 2-oxoglutarate + O2 = trans-4-hydroxy-L-prolyl-[hypoxia-inducible factor alpha subunit] + succinate + CO2</text>
        <dbReference type="Rhea" id="RHEA:48400"/>
        <dbReference type="Rhea" id="RHEA-COMP:12093"/>
        <dbReference type="Rhea" id="RHEA-COMP:12094"/>
        <dbReference type="ChEBI" id="CHEBI:15379"/>
        <dbReference type="ChEBI" id="CHEBI:16526"/>
        <dbReference type="ChEBI" id="CHEBI:16810"/>
        <dbReference type="ChEBI" id="CHEBI:30031"/>
        <dbReference type="ChEBI" id="CHEBI:50342"/>
        <dbReference type="ChEBI" id="CHEBI:61965"/>
        <dbReference type="EC" id="1.14.11.29"/>
    </reaction>
</comment>
<evidence type="ECO:0000256" key="13">
    <source>
        <dbReference type="PROSITE-ProRule" id="PRU00134"/>
    </source>
</evidence>
<evidence type="ECO:0000256" key="2">
    <source>
        <dbReference type="ARBA" id="ARBA00004123"/>
    </source>
</evidence>
<dbReference type="PROSITE" id="PS50865">
    <property type="entry name" value="ZF_MYND_2"/>
    <property type="match status" value="1"/>
</dbReference>
<dbReference type="EnsemblMetazoa" id="XM_031929690">
    <property type="protein sequence ID" value="XP_031785550"/>
    <property type="gene ID" value="LOC100119129"/>
</dbReference>
<dbReference type="GO" id="GO:0008270">
    <property type="term" value="F:zinc ion binding"/>
    <property type="evidence" value="ECO:0007669"/>
    <property type="project" value="UniProtKB-KW"/>
</dbReference>
<dbReference type="GO" id="GO:0008198">
    <property type="term" value="F:ferrous iron binding"/>
    <property type="evidence" value="ECO:0007669"/>
    <property type="project" value="TreeGrafter"/>
</dbReference>
<dbReference type="Gene3D" id="6.10.140.2220">
    <property type="match status" value="1"/>
</dbReference>
<evidence type="ECO:0000256" key="4">
    <source>
        <dbReference type="ARBA" id="ARBA00022771"/>
    </source>
</evidence>
<evidence type="ECO:0000256" key="1">
    <source>
        <dbReference type="ARBA" id="ARBA00001961"/>
    </source>
</evidence>
<keyword evidence="10" id="KW-0539">Nucleus</keyword>
<dbReference type="EnsemblMetazoa" id="XM_032599754">
    <property type="protein sequence ID" value="XP_032455645"/>
    <property type="gene ID" value="LOC100119129"/>
</dbReference>
<dbReference type="GO" id="GO:0005634">
    <property type="term" value="C:nucleus"/>
    <property type="evidence" value="ECO:0007669"/>
    <property type="project" value="UniProtKB-SubCell"/>
</dbReference>
<dbReference type="AlphaFoldDB" id="A0A7M7QHB6"/>
<keyword evidence="9" id="KW-0408">Iron</keyword>
<evidence type="ECO:0000256" key="12">
    <source>
        <dbReference type="ARBA" id="ARBA00049134"/>
    </source>
</evidence>
<dbReference type="SMART" id="SM00702">
    <property type="entry name" value="P4Hc"/>
    <property type="match status" value="1"/>
</dbReference>
<dbReference type="Proteomes" id="UP000002358">
    <property type="component" value="Chromosome 4"/>
</dbReference>
<protein>
    <recommendedName>
        <fullName evidence="11">hypoxia-inducible factor-proline dioxygenase</fullName>
        <ecNumber evidence="11">1.14.11.29</ecNumber>
    </recommendedName>
</protein>
<comment type="cofactor">
    <cofactor evidence="1">
        <name>L-ascorbate</name>
        <dbReference type="ChEBI" id="CHEBI:38290"/>
    </cofactor>
</comment>
<keyword evidence="6" id="KW-0847">Vitamin C</keyword>
<dbReference type="GO" id="GO:0160082">
    <property type="term" value="F:hypoxia-inducible factor-proline dioxygenase activity"/>
    <property type="evidence" value="ECO:0007669"/>
    <property type="project" value="UniProtKB-EC"/>
</dbReference>
<dbReference type="FunFam" id="2.60.120.620:FF:000005">
    <property type="entry name" value="Egl nine homolog 1"/>
    <property type="match status" value="1"/>
</dbReference>
<dbReference type="GO" id="GO:0031418">
    <property type="term" value="F:L-ascorbic acid binding"/>
    <property type="evidence" value="ECO:0007669"/>
    <property type="project" value="UniProtKB-KW"/>
</dbReference>
<dbReference type="SMR" id="A0A7M7QHB6"/>
<evidence type="ECO:0000259" key="16">
    <source>
        <dbReference type="PROSITE" id="PS51471"/>
    </source>
</evidence>
<dbReference type="GO" id="GO:0071456">
    <property type="term" value="P:cellular response to hypoxia"/>
    <property type="evidence" value="ECO:0007669"/>
    <property type="project" value="TreeGrafter"/>
</dbReference>
<dbReference type="Pfam" id="PF13640">
    <property type="entry name" value="2OG-FeII_Oxy_3"/>
    <property type="match status" value="1"/>
</dbReference>
<feature type="compositionally biased region" description="Polar residues" evidence="14">
    <location>
        <begin position="115"/>
        <end position="126"/>
    </location>
</feature>
<evidence type="ECO:0000256" key="3">
    <source>
        <dbReference type="ARBA" id="ARBA00022723"/>
    </source>
</evidence>
<dbReference type="FunCoup" id="A0A7M7QHB6">
    <property type="interactions" value="1233"/>
</dbReference>
<dbReference type="Gene3D" id="2.60.120.620">
    <property type="entry name" value="q2cbj1_9rhob like domain"/>
    <property type="match status" value="1"/>
</dbReference>
<dbReference type="InterPro" id="IPR006620">
    <property type="entry name" value="Pro_4_hyd_alph"/>
</dbReference>
<evidence type="ECO:0000256" key="5">
    <source>
        <dbReference type="ARBA" id="ARBA00022833"/>
    </source>
</evidence>
<dbReference type="RefSeq" id="XP_031785550.1">
    <property type="nucleotide sequence ID" value="XM_031929690.1"/>
</dbReference>
<name>A0A7M7QHB6_NASVI</name>
<keyword evidence="7" id="KW-0223">Dioxygenase</keyword>
<dbReference type="Pfam" id="PF01753">
    <property type="entry name" value="zf-MYND"/>
    <property type="match status" value="1"/>
</dbReference>
<dbReference type="PROSITE" id="PS51471">
    <property type="entry name" value="FE2OG_OXY"/>
    <property type="match status" value="1"/>
</dbReference>
<evidence type="ECO:0000256" key="11">
    <source>
        <dbReference type="ARBA" id="ARBA00039004"/>
    </source>
</evidence>
<dbReference type="PANTHER" id="PTHR12907:SF26">
    <property type="entry name" value="HIF PROLYL HYDROXYLASE, ISOFORM C"/>
    <property type="match status" value="1"/>
</dbReference>
<dbReference type="OrthoDB" id="76265at2759"/>
<evidence type="ECO:0000313" key="18">
    <source>
        <dbReference type="Proteomes" id="UP000002358"/>
    </source>
</evidence>
<dbReference type="InterPro" id="IPR051559">
    <property type="entry name" value="HIF_prolyl_hydroxylases"/>
</dbReference>
<dbReference type="InParanoid" id="A0A7M7QHB6"/>
<evidence type="ECO:0000256" key="9">
    <source>
        <dbReference type="ARBA" id="ARBA00023004"/>
    </source>
</evidence>
<reference evidence="17" key="1">
    <citation type="submission" date="2021-01" db="UniProtKB">
        <authorList>
            <consortium name="EnsemblMetazoa"/>
        </authorList>
    </citation>
    <scope>IDENTIFICATION</scope>
</reference>
<dbReference type="RefSeq" id="XP_032455645.1">
    <property type="nucleotide sequence ID" value="XM_032599754.1"/>
</dbReference>
<dbReference type="InterPro" id="IPR005123">
    <property type="entry name" value="Oxoglu/Fe-dep_dioxygenase_dom"/>
</dbReference>
<evidence type="ECO:0000259" key="15">
    <source>
        <dbReference type="PROSITE" id="PS50865"/>
    </source>
</evidence>
<dbReference type="PANTHER" id="PTHR12907">
    <property type="entry name" value="EGL NINE HOMOLOG-RELATED"/>
    <property type="match status" value="1"/>
</dbReference>
<sequence length="449" mass="51025">MSAPAVSCAQQQQTSGSSCALNTSGCVVCGRNDKLLRCSRCKSIFYCTKEHQKLDWKHHKSVCSRLSNCTSCEKDSQNSEELLASDNHSRSKVPVQEEKSDSRKPRNNENKKAKNQSQRGGDTRNNLHTKEARDGWTSPITYEGSSEDTILGARAELLNPLQGSKILESSANKPTTEMPEHRHHNGVKNFPEVRLRHEEEFLPSFLPRSRNNLEEIDDICRNVIRDMNLWGVCVVNNFLGTEKGLAVLDEVLSIHSAGLFRDGQLVSNKAGASDLKTIRGDQITWLDGKEKNCQNIGMLISKVDAIIMRANKMHNNGKLGDYTINGRTKAMVACYPGYGSHYVKHVDNPNRDGRCITAIYYLNRDWDITQNGGLLRIFPEGWQDQVANIEPLFDRILFFWSDRRNPHEVQPAYKTRYAITLWYFDAEERNEACRRYQRDKEINSKPGNS</sequence>
<keyword evidence="4 13" id="KW-0863">Zinc-finger</keyword>
<keyword evidence="8" id="KW-0560">Oxidoreductase</keyword>
<evidence type="ECO:0000256" key="7">
    <source>
        <dbReference type="ARBA" id="ARBA00022964"/>
    </source>
</evidence>
<dbReference type="PROSITE" id="PS01360">
    <property type="entry name" value="ZF_MYND_1"/>
    <property type="match status" value="1"/>
</dbReference>
<feature type="region of interest" description="Disordered" evidence="14">
    <location>
        <begin position="80"/>
        <end position="141"/>
    </location>
</feature>
<evidence type="ECO:0000313" key="17">
    <source>
        <dbReference type="EnsemblMetazoa" id="XP_031785550"/>
    </source>
</evidence>
<evidence type="ECO:0000256" key="14">
    <source>
        <dbReference type="SAM" id="MobiDB-lite"/>
    </source>
</evidence>
<evidence type="ECO:0000256" key="8">
    <source>
        <dbReference type="ARBA" id="ARBA00023002"/>
    </source>
</evidence>
<proteinExistence type="predicted"/>